<organism evidence="2 3">
    <name type="scientific">Robertmurraya mangrovi</name>
    <dbReference type="NCBI Taxonomy" id="3098077"/>
    <lineage>
        <taxon>Bacteria</taxon>
        <taxon>Bacillati</taxon>
        <taxon>Bacillota</taxon>
        <taxon>Bacilli</taxon>
        <taxon>Bacillales</taxon>
        <taxon>Bacillaceae</taxon>
        <taxon>Robertmurraya</taxon>
    </lineage>
</organism>
<name>A0ABU5IWY9_9BACI</name>
<gene>
    <name evidence="2" type="primary">yycI</name>
    <name evidence="2" type="ORF">SM124_07965</name>
</gene>
<dbReference type="Pfam" id="PF09648">
    <property type="entry name" value="YycI"/>
    <property type="match status" value="1"/>
</dbReference>
<feature type="domain" description="Regulatory protein YycH-like" evidence="1">
    <location>
        <begin position="39"/>
        <end position="250"/>
    </location>
</feature>
<evidence type="ECO:0000259" key="1">
    <source>
        <dbReference type="Pfam" id="PF09648"/>
    </source>
</evidence>
<protein>
    <submittedName>
        <fullName evidence="2">Two-component system regulatory protein YycI</fullName>
    </submittedName>
</protein>
<evidence type="ECO:0000313" key="3">
    <source>
        <dbReference type="Proteomes" id="UP001290455"/>
    </source>
</evidence>
<dbReference type="Gene3D" id="2.40.128.690">
    <property type="entry name" value="YycH protein, domain 3-like"/>
    <property type="match status" value="1"/>
</dbReference>
<dbReference type="RefSeq" id="WP_322445984.1">
    <property type="nucleotide sequence ID" value="NZ_JAXOFX010000004.1"/>
</dbReference>
<keyword evidence="3" id="KW-1185">Reference proteome</keyword>
<evidence type="ECO:0000313" key="2">
    <source>
        <dbReference type="EMBL" id="MDZ5471679.1"/>
    </source>
</evidence>
<dbReference type="EMBL" id="JAXOFX010000004">
    <property type="protein sequence ID" value="MDZ5471679.1"/>
    <property type="molecule type" value="Genomic_DNA"/>
</dbReference>
<accession>A0ABU5IWY9</accession>
<reference evidence="2 3" key="1">
    <citation type="submission" date="2023-11" db="EMBL/GenBank/DDBJ databases">
        <title>Bacillus jintuensis, isolated from a mudflat on the Beibu Gulf coast.</title>
        <authorList>
            <person name="Li M."/>
        </authorList>
    </citation>
    <scope>NUCLEOTIDE SEQUENCE [LARGE SCALE GENOMIC DNA]</scope>
    <source>
        <strain evidence="2 3">31A1R</strain>
    </source>
</reference>
<dbReference type="InterPro" id="IPR018604">
    <property type="entry name" value="YycI-like"/>
</dbReference>
<comment type="caution">
    <text evidence="2">The sequence shown here is derived from an EMBL/GenBank/DDBJ whole genome shotgun (WGS) entry which is preliminary data.</text>
</comment>
<dbReference type="Proteomes" id="UP001290455">
    <property type="component" value="Unassembled WGS sequence"/>
</dbReference>
<sequence>MDWSKIKTIFILSFLILNIYLINEFLKIRNSNQHDYIIKSSLENRLKVDEIEYVEPPKEAVRGKYLSATPKVFTVEELKKETKLAGQKVILKENNALLESVLKEPIKMGEKFDPTMLTAFMKNNILYHEQYRFWSKSDTTITFYQQLNNKVLYNNIYGELTFFLNDKNEIFSYKQTILIDIEELSEEEKILQPMKALETLYENGDIKFGSKITNIELGYFTYVHLASSQVLTPVWRFVINDEVNLFVNAFEGQILQLNTEERKWSE</sequence>
<proteinExistence type="predicted"/>